<gene>
    <name evidence="21" type="ORF">I2501_06705</name>
</gene>
<keyword evidence="7" id="KW-0460">Magnesium</keyword>
<evidence type="ECO:0000256" key="15">
    <source>
        <dbReference type="ARBA" id="ARBA00063750"/>
    </source>
</evidence>
<dbReference type="EC" id="5.6.2.5" evidence="16"/>
<dbReference type="AlphaFoldDB" id="A0A931FBR9"/>
<keyword evidence="6" id="KW-0067">ATP-binding</keyword>
<evidence type="ECO:0000313" key="22">
    <source>
        <dbReference type="Proteomes" id="UP000657385"/>
    </source>
</evidence>
<comment type="cofactor">
    <cofactor evidence="1">
        <name>Mg(2+)</name>
        <dbReference type="ChEBI" id="CHEBI:18420"/>
    </cofactor>
</comment>
<dbReference type="InterPro" id="IPR002716">
    <property type="entry name" value="PIN_dom"/>
</dbReference>
<dbReference type="Proteomes" id="UP000657385">
    <property type="component" value="Unassembled WGS sequence"/>
</dbReference>
<evidence type="ECO:0000256" key="8">
    <source>
        <dbReference type="ARBA" id="ARBA00023134"/>
    </source>
</evidence>
<dbReference type="Pfam" id="PF02562">
    <property type="entry name" value="PhoH"/>
    <property type="match status" value="1"/>
</dbReference>
<evidence type="ECO:0000256" key="7">
    <source>
        <dbReference type="ARBA" id="ARBA00022842"/>
    </source>
</evidence>
<comment type="catalytic activity">
    <reaction evidence="12">
        <text>ATP + H2O = ADP + phosphate + H(+)</text>
        <dbReference type="Rhea" id="RHEA:13065"/>
        <dbReference type="ChEBI" id="CHEBI:15377"/>
        <dbReference type="ChEBI" id="CHEBI:15378"/>
        <dbReference type="ChEBI" id="CHEBI:30616"/>
        <dbReference type="ChEBI" id="CHEBI:43474"/>
        <dbReference type="ChEBI" id="CHEBI:456216"/>
    </reaction>
</comment>
<evidence type="ECO:0000256" key="18">
    <source>
        <dbReference type="ARBA" id="ARBA00076032"/>
    </source>
</evidence>
<evidence type="ECO:0000256" key="16">
    <source>
        <dbReference type="ARBA" id="ARBA00066581"/>
    </source>
</evidence>
<keyword evidence="22" id="KW-1185">Reference proteome</keyword>
<evidence type="ECO:0000256" key="13">
    <source>
        <dbReference type="ARBA" id="ARBA00052583"/>
    </source>
</evidence>
<evidence type="ECO:0000256" key="14">
    <source>
        <dbReference type="ARBA" id="ARBA00060962"/>
    </source>
</evidence>
<dbReference type="GO" id="GO:0004518">
    <property type="term" value="F:nuclease activity"/>
    <property type="evidence" value="ECO:0007669"/>
    <property type="project" value="UniProtKB-KW"/>
</dbReference>
<evidence type="ECO:0000256" key="3">
    <source>
        <dbReference type="ARBA" id="ARBA00022723"/>
    </source>
</evidence>
<protein>
    <recommendedName>
        <fullName evidence="17">Protein PhoH2</fullName>
        <ecNumber evidence="16">5.6.2.5</ecNumber>
    </recommendedName>
    <alternativeName>
        <fullName evidence="18">RNA 5'-3' helicase PhoH2</fullName>
    </alternativeName>
    <alternativeName>
        <fullName evidence="19">Toxin PhoP2</fullName>
    </alternativeName>
</protein>
<keyword evidence="9" id="KW-0413">Isomerase</keyword>
<evidence type="ECO:0000256" key="6">
    <source>
        <dbReference type="ARBA" id="ARBA00022840"/>
    </source>
</evidence>
<dbReference type="CDD" id="cd09883">
    <property type="entry name" value="PIN_VapC_PhoHL-ATPase"/>
    <property type="match status" value="1"/>
</dbReference>
<feature type="domain" description="PIN" evidence="20">
    <location>
        <begin position="14"/>
        <end position="141"/>
    </location>
</feature>
<evidence type="ECO:0000259" key="20">
    <source>
        <dbReference type="SMART" id="SM00670"/>
    </source>
</evidence>
<dbReference type="EMBL" id="JADPRT010000002">
    <property type="protein sequence ID" value="MBF9067728.1"/>
    <property type="molecule type" value="Genomic_DNA"/>
</dbReference>
<dbReference type="GO" id="GO:0005525">
    <property type="term" value="F:GTP binding"/>
    <property type="evidence" value="ECO:0007669"/>
    <property type="project" value="UniProtKB-KW"/>
</dbReference>
<dbReference type="InterPro" id="IPR003714">
    <property type="entry name" value="PhoH"/>
</dbReference>
<proteinExistence type="inferred from homology"/>
<keyword evidence="4" id="KW-0547">Nucleotide-binding</keyword>
<dbReference type="GO" id="GO:0005829">
    <property type="term" value="C:cytosol"/>
    <property type="evidence" value="ECO:0007669"/>
    <property type="project" value="TreeGrafter"/>
</dbReference>
<comment type="catalytic activity">
    <reaction evidence="11">
        <text>GTP + H2O = GDP + phosphate + H(+)</text>
        <dbReference type="Rhea" id="RHEA:19669"/>
        <dbReference type="ChEBI" id="CHEBI:15377"/>
        <dbReference type="ChEBI" id="CHEBI:15378"/>
        <dbReference type="ChEBI" id="CHEBI:37565"/>
        <dbReference type="ChEBI" id="CHEBI:43474"/>
        <dbReference type="ChEBI" id="CHEBI:58189"/>
    </reaction>
</comment>
<dbReference type="FunFam" id="3.40.50.300:FF:000215">
    <property type="entry name" value="ATP-binding protein"/>
    <property type="match status" value="1"/>
</dbReference>
<comment type="subunit">
    <text evidence="15">Interacts with antitoxin PhoAT.</text>
</comment>
<keyword evidence="3" id="KW-0479">Metal-binding</keyword>
<dbReference type="GO" id="GO:0046872">
    <property type="term" value="F:metal ion binding"/>
    <property type="evidence" value="ECO:0007669"/>
    <property type="project" value="UniProtKB-KW"/>
</dbReference>
<evidence type="ECO:0000256" key="2">
    <source>
        <dbReference type="ARBA" id="ARBA00022722"/>
    </source>
</evidence>
<evidence type="ECO:0000256" key="5">
    <source>
        <dbReference type="ARBA" id="ARBA00022801"/>
    </source>
</evidence>
<dbReference type="SUPFAM" id="SSF88723">
    <property type="entry name" value="PIN domain-like"/>
    <property type="match status" value="1"/>
</dbReference>
<evidence type="ECO:0000256" key="1">
    <source>
        <dbReference type="ARBA" id="ARBA00001946"/>
    </source>
</evidence>
<dbReference type="SUPFAM" id="SSF52540">
    <property type="entry name" value="P-loop containing nucleoside triphosphate hydrolases"/>
    <property type="match status" value="1"/>
</dbReference>
<dbReference type="RefSeq" id="WP_196192872.1">
    <property type="nucleotide sequence ID" value="NZ_JADPRT010000002.1"/>
</dbReference>
<dbReference type="Gene3D" id="3.40.50.300">
    <property type="entry name" value="P-loop containing nucleotide triphosphate hydrolases"/>
    <property type="match status" value="1"/>
</dbReference>
<evidence type="ECO:0000313" key="21">
    <source>
        <dbReference type="EMBL" id="MBF9067728.1"/>
    </source>
</evidence>
<comment type="similarity">
    <text evidence="10">In the N-terminal section; belongs to the PINc/VapC protein family.</text>
</comment>
<evidence type="ECO:0000256" key="10">
    <source>
        <dbReference type="ARBA" id="ARBA00046345"/>
    </source>
</evidence>
<accession>A0A931FBR9</accession>
<evidence type="ECO:0000256" key="12">
    <source>
        <dbReference type="ARBA" id="ARBA00049360"/>
    </source>
</evidence>
<dbReference type="PANTHER" id="PTHR30473">
    <property type="entry name" value="PROTEIN PHOH"/>
    <property type="match status" value="1"/>
</dbReference>
<evidence type="ECO:0000256" key="9">
    <source>
        <dbReference type="ARBA" id="ARBA00023235"/>
    </source>
</evidence>
<dbReference type="FunFam" id="3.40.50.1010:FF:000005">
    <property type="entry name" value="ATP-binding protein"/>
    <property type="match status" value="1"/>
</dbReference>
<dbReference type="GO" id="GO:0005524">
    <property type="term" value="F:ATP binding"/>
    <property type="evidence" value="ECO:0007669"/>
    <property type="project" value="UniProtKB-KW"/>
</dbReference>
<dbReference type="GO" id="GO:0032574">
    <property type="term" value="F:5'-3' RNA helicase activity"/>
    <property type="evidence" value="ECO:0007669"/>
    <property type="project" value="UniProtKB-EC"/>
</dbReference>
<reference evidence="21" key="1">
    <citation type="submission" date="2020-11" db="EMBL/GenBank/DDBJ databases">
        <title>Isolation and identification of active actinomycetes.</title>
        <authorList>
            <person name="Yu B."/>
        </authorList>
    </citation>
    <scope>NUCLEOTIDE SEQUENCE</scope>
    <source>
        <strain evidence="21">NEAU-YB345</strain>
    </source>
</reference>
<dbReference type="GO" id="GO:0016787">
    <property type="term" value="F:hydrolase activity"/>
    <property type="evidence" value="ECO:0007669"/>
    <property type="project" value="UniProtKB-KW"/>
</dbReference>
<name>A0A931FBR9_9ACTN</name>
<dbReference type="Gene3D" id="3.40.50.1010">
    <property type="entry name" value="5'-nuclease"/>
    <property type="match status" value="1"/>
</dbReference>
<dbReference type="Pfam" id="PF13638">
    <property type="entry name" value="PIN_4"/>
    <property type="match status" value="1"/>
</dbReference>
<dbReference type="InterPro" id="IPR027417">
    <property type="entry name" value="P-loop_NTPase"/>
</dbReference>
<dbReference type="PANTHER" id="PTHR30473:SF2">
    <property type="entry name" value="PIN DOMAIN-CONTAINING PROTEIN"/>
    <property type="match status" value="1"/>
</dbReference>
<evidence type="ECO:0000256" key="17">
    <source>
        <dbReference type="ARBA" id="ARBA00071584"/>
    </source>
</evidence>
<keyword evidence="2" id="KW-0540">Nuclease</keyword>
<dbReference type="InterPro" id="IPR029060">
    <property type="entry name" value="PIN-like_dom_sf"/>
</dbReference>
<organism evidence="21 22">
    <name type="scientific">Streptacidiphilus fuscans</name>
    <dbReference type="NCBI Taxonomy" id="2789292"/>
    <lineage>
        <taxon>Bacteria</taxon>
        <taxon>Bacillati</taxon>
        <taxon>Actinomycetota</taxon>
        <taxon>Actinomycetes</taxon>
        <taxon>Kitasatosporales</taxon>
        <taxon>Streptomycetaceae</taxon>
        <taxon>Streptacidiphilus</taxon>
    </lineage>
</organism>
<sequence>MVSVKSRRSTHDRRTYVLDTSVLLADPSAMTRFEEHEVVLPVVVVTELEAKRHHPELGYFARQALRLLDDYRVRYGRLDAPIPVGELGGTIRVELNHTDPTVLPAGYRLGDADTRILAVARNLQAEGFDVTVVSKDLPLRVKASSVGLLAEEYRAELAITSGWTGMSDLAVSAEEVDGLFTGEPIDLPEARDLPVHTGLVITSERGRALGRVTADGRVRLVRGDREAFGLRGRSAEQRVALDLLLDQEVGIVSLGGRAGTGKSALALCAGLEAVLERRQHRKVMVFRPLYAVGGQELGYLPGSESEKMSPWAQAVFDTLSAVTTPDVIEEVLSRGMLEVLPLTHIRGRSLHDAYVIVDEAQSLERNVLLTVLSRIGQGSRVVLTHDVAQRDNLRVGRYDGVVAVVEKLKGHPLFAHVTLNRSERSPIAALVTEMLEDIQP</sequence>
<dbReference type="InterPro" id="IPR051451">
    <property type="entry name" value="PhoH2-like"/>
</dbReference>
<comment type="caution">
    <text evidence="21">The sequence shown here is derived from an EMBL/GenBank/DDBJ whole genome shotgun (WGS) entry which is preliminary data.</text>
</comment>
<evidence type="ECO:0000256" key="19">
    <source>
        <dbReference type="ARBA" id="ARBA00083060"/>
    </source>
</evidence>
<keyword evidence="8" id="KW-0342">GTP-binding</keyword>
<evidence type="ECO:0000256" key="4">
    <source>
        <dbReference type="ARBA" id="ARBA00022741"/>
    </source>
</evidence>
<evidence type="ECO:0000256" key="11">
    <source>
        <dbReference type="ARBA" id="ARBA00048548"/>
    </source>
</evidence>
<comment type="similarity">
    <text evidence="14">In the C-terminal section; belongs to the PhoH family.</text>
</comment>
<keyword evidence="5" id="KW-0378">Hydrolase</keyword>
<dbReference type="SMART" id="SM00670">
    <property type="entry name" value="PINc"/>
    <property type="match status" value="1"/>
</dbReference>
<comment type="catalytic activity">
    <reaction evidence="13">
        <text>n ATP + n H2O + wound RNA = n ADP + n phosphate + unwound RNA.</text>
        <dbReference type="EC" id="5.6.2.5"/>
    </reaction>
</comment>